<name>A0AAP9WC78_LEPIR</name>
<proteinExistence type="predicted"/>
<dbReference type="Proteomes" id="UP000663124">
    <property type="component" value="Chromosome 1"/>
</dbReference>
<dbReference type="Pfam" id="PF01381">
    <property type="entry name" value="HTH_3"/>
    <property type="match status" value="1"/>
</dbReference>
<dbReference type="SUPFAM" id="SSF47413">
    <property type="entry name" value="lambda repressor-like DNA-binding domains"/>
    <property type="match status" value="1"/>
</dbReference>
<feature type="domain" description="HTH cro/C1-type" evidence="1">
    <location>
        <begin position="13"/>
        <end position="67"/>
    </location>
</feature>
<dbReference type="GO" id="GO:0003677">
    <property type="term" value="F:DNA binding"/>
    <property type="evidence" value="ECO:0007669"/>
    <property type="project" value="InterPro"/>
</dbReference>
<dbReference type="SMART" id="SM00530">
    <property type="entry name" value="HTH_XRE"/>
    <property type="match status" value="1"/>
</dbReference>
<dbReference type="RefSeq" id="WP_000370896.1">
    <property type="nucleotide sequence ID" value="NZ_CP043884.1"/>
</dbReference>
<reference evidence="2" key="1">
    <citation type="submission" date="2019-09" db="EMBL/GenBank/DDBJ databases">
        <title>Comparative Genomics of Leptospira interrogans Reveals Genome Plasticity - A Common Adaptive Strategy for Survival in Various Hosts.</title>
        <authorList>
            <person name="Ramli S.R."/>
            <person name="Bunk B."/>
            <person name="Goris M."/>
            <person name="Bhuju S."/>
            <person name="Jarek M."/>
            <person name="Sproer C."/>
            <person name="Mustakim S."/>
            <person name="Strommenger B."/>
            <person name="Pessler F."/>
        </authorList>
    </citation>
    <scope>NUCLEOTIDE SEQUENCE</scope>
    <source>
        <strain evidence="2">782</strain>
    </source>
</reference>
<evidence type="ECO:0000313" key="2">
    <source>
        <dbReference type="EMBL" id="QOI42913.1"/>
    </source>
</evidence>
<evidence type="ECO:0000313" key="4">
    <source>
        <dbReference type="Proteomes" id="UP000663124"/>
    </source>
</evidence>
<dbReference type="InterPro" id="IPR010982">
    <property type="entry name" value="Lambda_DNA-bd_dom_sf"/>
</dbReference>
<sequence length="130" mass="15191">MDNVHQNEVSIRVRELIVALGLTQREFADKLSLTPAFINNVLNQGKSFSQETIAKISFKFRVNINWLLSGEGDMFIPSAEEIHKQVDEFRELWAKIRKHEGMLEFVRVIANSTDDEWKRIREMTRLMLGK</sequence>
<evidence type="ECO:0000313" key="3">
    <source>
        <dbReference type="EMBL" id="QOI43488.1"/>
    </source>
</evidence>
<accession>A0AAP9WC78</accession>
<dbReference type="InterPro" id="IPR001387">
    <property type="entry name" value="Cro/C1-type_HTH"/>
</dbReference>
<dbReference type="AlphaFoldDB" id="A0AAP9WC78"/>
<organism evidence="2 4">
    <name type="scientific">Leptospira interrogans serovar Canicola</name>
    <dbReference type="NCBI Taxonomy" id="211880"/>
    <lineage>
        <taxon>Bacteria</taxon>
        <taxon>Pseudomonadati</taxon>
        <taxon>Spirochaetota</taxon>
        <taxon>Spirochaetia</taxon>
        <taxon>Leptospirales</taxon>
        <taxon>Leptospiraceae</taxon>
        <taxon>Leptospira</taxon>
    </lineage>
</organism>
<evidence type="ECO:0000259" key="1">
    <source>
        <dbReference type="PROSITE" id="PS50943"/>
    </source>
</evidence>
<dbReference type="CDD" id="cd00093">
    <property type="entry name" value="HTH_XRE"/>
    <property type="match status" value="1"/>
</dbReference>
<dbReference type="EMBL" id="CP043884">
    <property type="protein sequence ID" value="QOI42913.1"/>
    <property type="molecule type" value="Genomic_DNA"/>
</dbReference>
<dbReference type="Gene3D" id="1.10.260.40">
    <property type="entry name" value="lambda repressor-like DNA-binding domains"/>
    <property type="match status" value="1"/>
</dbReference>
<gene>
    <name evidence="2" type="ORF">Lepto782_12005</name>
    <name evidence="3" type="ORF">Lepto782_15305</name>
</gene>
<protein>
    <submittedName>
        <fullName evidence="2">Helix-turn-helix transcriptional regulator</fullName>
    </submittedName>
</protein>
<dbReference type="PROSITE" id="PS50943">
    <property type="entry name" value="HTH_CROC1"/>
    <property type="match status" value="1"/>
</dbReference>
<dbReference type="EMBL" id="CP043884">
    <property type="protein sequence ID" value="QOI43488.1"/>
    <property type="molecule type" value="Genomic_DNA"/>
</dbReference>